<evidence type="ECO:0000256" key="4">
    <source>
        <dbReference type="ARBA" id="ARBA00022692"/>
    </source>
</evidence>
<feature type="transmembrane region" description="Helical" evidence="7">
    <location>
        <begin position="296"/>
        <end position="320"/>
    </location>
</feature>
<feature type="transmembrane region" description="Helical" evidence="7">
    <location>
        <begin position="178"/>
        <end position="197"/>
    </location>
</feature>
<dbReference type="SUPFAM" id="SSF103473">
    <property type="entry name" value="MFS general substrate transporter"/>
    <property type="match status" value="1"/>
</dbReference>
<dbReference type="EMBL" id="JAPMLT010000015">
    <property type="protein sequence ID" value="MCX7572069.1"/>
    <property type="molecule type" value="Genomic_DNA"/>
</dbReference>
<evidence type="ECO:0000256" key="1">
    <source>
        <dbReference type="ARBA" id="ARBA00004651"/>
    </source>
</evidence>
<feature type="transmembrane region" description="Helical" evidence="7">
    <location>
        <begin position="230"/>
        <end position="247"/>
    </location>
</feature>
<feature type="transmembrane region" description="Helical" evidence="7">
    <location>
        <begin position="358"/>
        <end position="381"/>
    </location>
</feature>
<dbReference type="RefSeq" id="WP_267153319.1">
    <property type="nucleotide sequence ID" value="NZ_JAPMLT010000015.1"/>
</dbReference>
<keyword evidence="10" id="KW-1185">Reference proteome</keyword>
<dbReference type="Pfam" id="PF05977">
    <property type="entry name" value="MFS_3"/>
    <property type="match status" value="1"/>
</dbReference>
<accession>A0ABT3X592</accession>
<dbReference type="InterPro" id="IPR020846">
    <property type="entry name" value="MFS_dom"/>
</dbReference>
<keyword evidence="3" id="KW-1003">Cell membrane</keyword>
<reference evidence="9 10" key="1">
    <citation type="submission" date="2022-11" db="EMBL/GenBank/DDBJ databases">
        <title>Study of microbial diversity in lake waters.</title>
        <authorList>
            <person name="Zhang J."/>
        </authorList>
    </citation>
    <scope>NUCLEOTIDE SEQUENCE [LARGE SCALE GENOMIC DNA]</scope>
    <source>
        <strain evidence="9 10">DT12</strain>
    </source>
</reference>
<keyword evidence="6 7" id="KW-0472">Membrane</keyword>
<dbReference type="CDD" id="cd06173">
    <property type="entry name" value="MFS_MefA_like"/>
    <property type="match status" value="1"/>
</dbReference>
<dbReference type="PRINTS" id="PR01988">
    <property type="entry name" value="EXPORTERBACE"/>
</dbReference>
<keyword evidence="2" id="KW-0813">Transport</keyword>
<dbReference type="InterPro" id="IPR022324">
    <property type="entry name" value="Bacilysin_exporter_BacE_put"/>
</dbReference>
<evidence type="ECO:0000256" key="6">
    <source>
        <dbReference type="ARBA" id="ARBA00023136"/>
    </source>
</evidence>
<dbReference type="InterPro" id="IPR036259">
    <property type="entry name" value="MFS_trans_sf"/>
</dbReference>
<gene>
    <name evidence="9" type="ORF">OS242_19205</name>
</gene>
<dbReference type="Gene3D" id="1.20.1250.20">
    <property type="entry name" value="MFS general substrate transporter like domains"/>
    <property type="match status" value="1"/>
</dbReference>
<keyword evidence="5 7" id="KW-1133">Transmembrane helix</keyword>
<organism evidence="9 10">
    <name type="scientific">Tumebacillus lacus</name>
    <dbReference type="NCBI Taxonomy" id="2995335"/>
    <lineage>
        <taxon>Bacteria</taxon>
        <taxon>Bacillati</taxon>
        <taxon>Bacillota</taxon>
        <taxon>Bacilli</taxon>
        <taxon>Bacillales</taxon>
        <taxon>Alicyclobacillaceae</taxon>
        <taxon>Tumebacillus</taxon>
    </lineage>
</organism>
<evidence type="ECO:0000313" key="9">
    <source>
        <dbReference type="EMBL" id="MCX7572069.1"/>
    </source>
</evidence>
<dbReference type="PROSITE" id="PS50850">
    <property type="entry name" value="MFS"/>
    <property type="match status" value="1"/>
</dbReference>
<evidence type="ECO:0000256" key="5">
    <source>
        <dbReference type="ARBA" id="ARBA00022989"/>
    </source>
</evidence>
<name>A0ABT3X592_9BACL</name>
<dbReference type="InterPro" id="IPR010290">
    <property type="entry name" value="TM_effector"/>
</dbReference>
<dbReference type="PANTHER" id="PTHR23513:SF6">
    <property type="entry name" value="MAJOR FACILITATOR SUPERFAMILY ASSOCIATED DOMAIN-CONTAINING PROTEIN"/>
    <property type="match status" value="1"/>
</dbReference>
<feature type="transmembrane region" description="Helical" evidence="7">
    <location>
        <begin position="326"/>
        <end position="346"/>
    </location>
</feature>
<keyword evidence="4 7" id="KW-0812">Transmembrane</keyword>
<feature type="transmembrane region" description="Helical" evidence="7">
    <location>
        <begin position="267"/>
        <end position="289"/>
    </location>
</feature>
<feature type="transmembrane region" description="Helical" evidence="7">
    <location>
        <begin position="21"/>
        <end position="41"/>
    </location>
</feature>
<dbReference type="PANTHER" id="PTHR23513">
    <property type="entry name" value="INTEGRAL MEMBRANE EFFLUX PROTEIN-RELATED"/>
    <property type="match status" value="1"/>
</dbReference>
<comment type="caution">
    <text evidence="9">The sequence shown here is derived from an EMBL/GenBank/DDBJ whole genome shotgun (WGS) entry which is preliminary data.</text>
</comment>
<feature type="domain" description="Major facilitator superfamily (MFS) profile" evidence="8">
    <location>
        <begin position="17"/>
        <end position="408"/>
    </location>
</feature>
<evidence type="ECO:0000256" key="3">
    <source>
        <dbReference type="ARBA" id="ARBA00022475"/>
    </source>
</evidence>
<comment type="subcellular location">
    <subcellularLocation>
        <location evidence="1">Cell membrane</location>
        <topology evidence="1">Multi-pass membrane protein</topology>
    </subcellularLocation>
</comment>
<feature type="transmembrane region" description="Helical" evidence="7">
    <location>
        <begin position="53"/>
        <end position="75"/>
    </location>
</feature>
<evidence type="ECO:0000256" key="7">
    <source>
        <dbReference type="SAM" id="Phobius"/>
    </source>
</evidence>
<protein>
    <submittedName>
        <fullName evidence="9">MFS transporter</fullName>
    </submittedName>
</protein>
<feature type="transmembrane region" description="Helical" evidence="7">
    <location>
        <begin position="387"/>
        <end position="407"/>
    </location>
</feature>
<evidence type="ECO:0000259" key="8">
    <source>
        <dbReference type="PROSITE" id="PS50850"/>
    </source>
</evidence>
<dbReference type="Proteomes" id="UP001208017">
    <property type="component" value="Unassembled WGS sequence"/>
</dbReference>
<evidence type="ECO:0000313" key="10">
    <source>
        <dbReference type="Proteomes" id="UP001208017"/>
    </source>
</evidence>
<proteinExistence type="predicted"/>
<sequence>MKQNGTRDWQLLFASQPYRNLWLGQTVSYFGNSVYSLAISWQVYTLTGSSVQVALLLISAFLPQMLLGLFLGAAADRWNRKLLMMLSDWVRALATAALALSFALDWFALWQIYLVTICLSLSDLLFSTSQNAMLPDLVAKEHLLRANSLMATSRQLNRLIGATAGGLLVATFGAVWAIGINSLTFLVSLFFLYRLILPHSEQERPSSERPAKPPLWSEAKAGIAWLKTQQILVVLILIGMISNIALGPTNVLPSMYIQDELGADSHALGLFDGAIALGLIAGGLLVSLLAPKRIGLWFLTGLGLQGIGMLFVAVADHLYIACLGNLLLGLAVMLASLPMSTLLQLLTPSDMRGRVNSVMTMGLNLAIPVTYGGIGIIGEWLGSRNTYGLGATLLFACVLVGLCFSRLRHYHIHNETKPVSQS</sequence>
<evidence type="ECO:0000256" key="2">
    <source>
        <dbReference type="ARBA" id="ARBA00022448"/>
    </source>
</evidence>